<proteinExistence type="inferred from homology"/>
<feature type="region of interest" description="Disordered" evidence="12">
    <location>
        <begin position="1014"/>
        <end position="1048"/>
    </location>
</feature>
<evidence type="ECO:0000313" key="16">
    <source>
        <dbReference type="Proteomes" id="UP000663880"/>
    </source>
</evidence>
<sequence length="1872" mass="200367">MEVQFGPNPVDESNLLYKLQRKVKVFNTSNSLPHRGYNLITTSSKYGIVFVASPQGVLSAYTIKELIDPVSEPRHLSTNLQVQPTHIAVNCDQEWLAVVGGQMLLIYKITDFQNPAVGPSIQIRCEVSPSTFLSSIQWNPCIPDTIALVYFDGTLVVSQVNTMQKKQIQSNARCMCWSPKGKQLVTGNADGTLCQYKPDLSPMKSMPAPNLFEGAPVEALAIYWISTFQFAVVYRNASDNSRPVVTIVNTPKGGKPSCMNFEDICYSMGSNRPWFYYLQGLSQWNLIIASSSNSMEIATMGSKDSANWIQWCQSDEARPELPLTDKKIENYPVGLCVDTAAAHQLPWGENEVLPPMPFLLALSHTGMLTIFNIINLDKAAPQICTPIQPLSLPEAAFTSEVPNDVPAQPQQLSLEPPKLQPITQKPQPVAQPLQAANQQPQQVAQPFTQQVAQPFAQQVAQPFGQQVSQPVAQTVAQPTQQAISHFGQQFAQSQVLQKVEPPTGLFLAQALQSSNAQKQSAAAVAASVKVEANAPSAAEIEKSKAEAAAIKREQENVNKAKVELELKNILIKEVNDFQSELHRFRVNTCGSQIKIQQQLEAVKPDLDLRNLDGEQLKKQCGLEELRDSIVHLKLELVRACAVVAEARTHAEAKEHHEWSQVDPLTAKRFSSIKQLAYYVQNQLDQAQRELESRWNDMASKTQRGKGDRMIRPILDDVYQPLVEQQEILCRQKAVLRTLRSTMNECNTSPLFKSTSLLRSTPFKNKDPLSKLTKNILNMSIEPQDNKDKELSAQKLDALRDMLSNHRPKKIKPVSVEVRQYMENLRQRYEKGVKERAEKRDMEKQFEKHEQMKLEKKKIEAEMQEKARIQYQLMEVKKEQRIEAERQKDIKLQLKTELPAPAPAPQINSFIKSDPSPKETSAPVAAFASSIKPAQPTFASFSKTLFSDVPKQEVSLPQVQPVKTESSQRSLKDYLQSDGEIPKICSPTAFATPKTTSNSVFSSKPIAEMSNMFNKLTTPDTKPVKPTPTSDETGEVESSSTPVKTPIQPVKEKPLGSIFSLKPTAPLTNVQNVPDVLKNQTMLGKTESKPKTEETQKPKENVPQVEVKITAKKEELKPFTIHTTTVPPLSTAQSVFIIDPKKPSEVKIESSLPASFYTSTPSTPASPVASTPQVSATVTVKAVTSPKDPTTTNDTKSEKEVEKPVQSVPSKTESSTPTTAIPVTSESTTPTAKSVFSSASKSLFSPTSESKPLFASTLPTTQAATTSTPQDTSFGQAAITTSTISTTIATSSAFGTAQSVFSAANSAFGTATTASSVFGTTPAFGTSSVFGATPSSPSAVFGSAAQAAFGQTTQAGFGVSTTQSLFGSAPTTSVFGATTTTPSIFGSSKPVFGSGQPVFGGSTPAFGASSPTSVFGSPTTESSVFGATPTTQASVFGSAPTTQASPFGSPTNTGSGSLLGDGGSNLFAAANISTTSASQSGGSLFGGSSGFGSANTNVFGAKSTFSGSNATAASIFGGGSSFSQKPANDFWGGETNPTPFGSSGFGQAESGSFSQPSTAGQPFGSPQQTAFGSPQQQAAPGFGSSSVFGGKPAFGSPTSFGGSGFGGANKSPGFGSSASFGGGATFGGTAFGNTSPGKAFGGASPTGFGTPTQSNATFENLATQNTLTFGNLAQNSGQAPAAAPAFNALTFHVTASDEVKGDKNVVVDCSTLRLGQFICPDPTFNHIDPDTQQLRGCTKGTVVPSEGEADVRCIAADGIICNETNNSTFTRKMPCKWTNGYSLEIALLLSVFLGMFGLDRFYLGYPGIGLAKLCTLGFMFLGQLLDIILIAAQVVGPSDGSAYVIPYYGAGVNVIRSDNDTYLLPQTDWHNIT</sequence>
<evidence type="ECO:0000256" key="2">
    <source>
        <dbReference type="ARBA" id="ARBA00004141"/>
    </source>
</evidence>
<keyword evidence="11" id="KW-0175">Coiled coil</keyword>
<keyword evidence="16" id="KW-1185">Reference proteome</keyword>
<evidence type="ECO:0000256" key="12">
    <source>
        <dbReference type="SAM" id="MobiDB-lite"/>
    </source>
</evidence>
<dbReference type="EMBL" id="CAJOBZ010000014">
    <property type="protein sequence ID" value="CAF4845009.1"/>
    <property type="molecule type" value="Genomic_DNA"/>
</dbReference>
<feature type="region of interest" description="Disordered" evidence="12">
    <location>
        <begin position="1178"/>
        <end position="1230"/>
    </location>
</feature>
<accession>A0A821RVI2</accession>
<feature type="compositionally biased region" description="Polar residues" evidence="12">
    <location>
        <begin position="1548"/>
        <end position="1586"/>
    </location>
</feature>
<evidence type="ECO:0000256" key="6">
    <source>
        <dbReference type="ARBA" id="ARBA00022729"/>
    </source>
</evidence>
<dbReference type="OrthoDB" id="248320at2759"/>
<feature type="compositionally biased region" description="Polar residues" evidence="12">
    <location>
        <begin position="1071"/>
        <end position="1082"/>
    </location>
</feature>
<feature type="compositionally biased region" description="Polar residues" evidence="12">
    <location>
        <begin position="1206"/>
        <end position="1229"/>
    </location>
</feature>
<dbReference type="InterPro" id="IPR050932">
    <property type="entry name" value="TM2D1-3-like"/>
</dbReference>
<dbReference type="GO" id="GO:0005634">
    <property type="term" value="C:nucleus"/>
    <property type="evidence" value="ECO:0007669"/>
    <property type="project" value="UniProtKB-SubCell"/>
</dbReference>
<feature type="region of interest" description="Disordered" evidence="12">
    <location>
        <begin position="1154"/>
        <end position="1173"/>
    </location>
</feature>
<feature type="coiled-coil region" evidence="11">
    <location>
        <begin position="540"/>
        <end position="570"/>
    </location>
</feature>
<name>A0A821RVI2_9NEOP</name>
<keyword evidence="9" id="KW-0325">Glycoprotein</keyword>
<dbReference type="InterPro" id="IPR039462">
    <property type="entry name" value="Nup159/Nup146_N"/>
</dbReference>
<evidence type="ECO:0000256" key="5">
    <source>
        <dbReference type="ARBA" id="ARBA00022692"/>
    </source>
</evidence>
<gene>
    <name evidence="15" type="ORF">PMACD_LOCUS6542</name>
</gene>
<keyword evidence="7" id="KW-1133">Transmembrane helix</keyword>
<evidence type="ECO:0000259" key="14">
    <source>
        <dbReference type="Pfam" id="PF16755"/>
    </source>
</evidence>
<evidence type="ECO:0000256" key="11">
    <source>
        <dbReference type="SAM" id="Coils"/>
    </source>
</evidence>
<evidence type="ECO:0000256" key="7">
    <source>
        <dbReference type="ARBA" id="ARBA00022989"/>
    </source>
</evidence>
<dbReference type="Gene3D" id="2.130.10.10">
    <property type="entry name" value="YVTN repeat-like/Quinoprotein amine dehydrogenase"/>
    <property type="match status" value="1"/>
</dbReference>
<evidence type="ECO:0000256" key="10">
    <source>
        <dbReference type="ARBA" id="ARBA00023242"/>
    </source>
</evidence>
<feature type="domain" description="TM2" evidence="13">
    <location>
        <begin position="1779"/>
        <end position="1827"/>
    </location>
</feature>
<evidence type="ECO:0000313" key="15">
    <source>
        <dbReference type="EMBL" id="CAF4845009.1"/>
    </source>
</evidence>
<feature type="domain" description="Nucleoporin Nup159/Nup146 N-terminal" evidence="14">
    <location>
        <begin position="77"/>
        <end position="368"/>
    </location>
</feature>
<keyword evidence="5" id="KW-0812">Transmembrane</keyword>
<keyword evidence="8" id="KW-0472">Membrane</keyword>
<organism evidence="15 16">
    <name type="scientific">Pieris macdunnoughi</name>
    <dbReference type="NCBI Taxonomy" id="345717"/>
    <lineage>
        <taxon>Eukaryota</taxon>
        <taxon>Metazoa</taxon>
        <taxon>Ecdysozoa</taxon>
        <taxon>Arthropoda</taxon>
        <taxon>Hexapoda</taxon>
        <taxon>Insecta</taxon>
        <taxon>Pterygota</taxon>
        <taxon>Neoptera</taxon>
        <taxon>Endopterygota</taxon>
        <taxon>Lepidoptera</taxon>
        <taxon>Glossata</taxon>
        <taxon>Ditrysia</taxon>
        <taxon>Papilionoidea</taxon>
        <taxon>Pieridae</taxon>
        <taxon>Pierinae</taxon>
        <taxon>Pieris</taxon>
    </lineage>
</organism>
<feature type="region of interest" description="Disordered" evidence="12">
    <location>
        <begin position="1436"/>
        <end position="1457"/>
    </location>
</feature>
<keyword evidence="10" id="KW-0539">Nucleus</keyword>
<feature type="region of interest" description="Disordered" evidence="12">
    <location>
        <begin position="1071"/>
        <end position="1102"/>
    </location>
</feature>
<feature type="compositionally biased region" description="Basic and acidic residues" evidence="12">
    <location>
        <begin position="1085"/>
        <end position="1099"/>
    </location>
</feature>
<evidence type="ECO:0000256" key="9">
    <source>
        <dbReference type="ARBA" id="ARBA00023180"/>
    </source>
</evidence>
<dbReference type="InterPro" id="IPR015943">
    <property type="entry name" value="WD40/YVTN_repeat-like_dom_sf"/>
</dbReference>
<evidence type="ECO:0000259" key="13">
    <source>
        <dbReference type="Pfam" id="PF05154"/>
    </source>
</evidence>
<reference evidence="15" key="1">
    <citation type="submission" date="2021-02" db="EMBL/GenBank/DDBJ databases">
        <authorList>
            <person name="Steward A R."/>
        </authorList>
    </citation>
    <scope>NUCLEOTIDE SEQUENCE</scope>
</reference>
<evidence type="ECO:0000256" key="8">
    <source>
        <dbReference type="ARBA" id="ARBA00023136"/>
    </source>
</evidence>
<keyword evidence="4" id="KW-0813">Transport</keyword>
<evidence type="ECO:0000256" key="1">
    <source>
        <dbReference type="ARBA" id="ARBA00004123"/>
    </source>
</evidence>
<keyword evidence="6" id="KW-0732">Signal</keyword>
<dbReference type="PANTHER" id="PTHR21016:SF1">
    <property type="entry name" value="TM2 DOMAIN-CONTAINING PROTEIN 1"/>
    <property type="match status" value="1"/>
</dbReference>
<evidence type="ECO:0008006" key="17">
    <source>
        <dbReference type="Google" id="ProtNLM"/>
    </source>
</evidence>
<dbReference type="Pfam" id="PF16755">
    <property type="entry name" value="Beta-prop_NUP159_NUP214"/>
    <property type="match status" value="1"/>
</dbReference>
<evidence type="ECO:0000256" key="3">
    <source>
        <dbReference type="ARBA" id="ARBA00008284"/>
    </source>
</evidence>
<dbReference type="InterPro" id="IPR007829">
    <property type="entry name" value="TM2"/>
</dbReference>
<feature type="region of interest" description="Disordered" evidence="12">
    <location>
        <begin position="1525"/>
        <end position="1587"/>
    </location>
</feature>
<comment type="similarity">
    <text evidence="3">Belongs to the TM2 family.</text>
</comment>
<dbReference type="Pfam" id="PF05154">
    <property type="entry name" value="TM2"/>
    <property type="match status" value="1"/>
</dbReference>
<evidence type="ECO:0000256" key="4">
    <source>
        <dbReference type="ARBA" id="ARBA00022448"/>
    </source>
</evidence>
<protein>
    <recommendedName>
        <fullName evidence="17">Nuclear pore complex protein Nup214</fullName>
    </recommendedName>
</protein>
<dbReference type="Proteomes" id="UP000663880">
    <property type="component" value="Unassembled WGS sequence"/>
</dbReference>
<feature type="coiled-coil region" evidence="11">
    <location>
        <begin position="841"/>
        <end position="878"/>
    </location>
</feature>
<dbReference type="PANTHER" id="PTHR21016">
    <property type="entry name" value="BETA-AMYLOID BINDING PROTEIN-RELATED"/>
    <property type="match status" value="1"/>
</dbReference>
<comment type="subcellular location">
    <subcellularLocation>
        <location evidence="2">Membrane</location>
        <topology evidence="2">Multi-pass membrane protein</topology>
    </subcellularLocation>
    <subcellularLocation>
        <location evidence="1">Nucleus</location>
    </subcellularLocation>
</comment>
<feature type="compositionally biased region" description="Polar residues" evidence="12">
    <location>
        <begin position="1436"/>
        <end position="1452"/>
    </location>
</feature>
<dbReference type="GO" id="GO:0016020">
    <property type="term" value="C:membrane"/>
    <property type="evidence" value="ECO:0007669"/>
    <property type="project" value="UniProtKB-SubCell"/>
</dbReference>
<dbReference type="SUPFAM" id="SSF117289">
    <property type="entry name" value="Nucleoporin domain"/>
    <property type="match status" value="1"/>
</dbReference>
<comment type="caution">
    <text evidence="15">The sequence shown here is derived from an EMBL/GenBank/DDBJ whole genome shotgun (WGS) entry which is preliminary data.</text>
</comment>